<dbReference type="InterPro" id="IPR046347">
    <property type="entry name" value="bZIP_sf"/>
</dbReference>
<dbReference type="Gene3D" id="1.20.5.170">
    <property type="match status" value="1"/>
</dbReference>
<keyword evidence="6" id="KW-0539">Nucleus</keyword>
<evidence type="ECO:0000256" key="5">
    <source>
        <dbReference type="ARBA" id="ARBA00023163"/>
    </source>
</evidence>
<dbReference type="CDD" id="cd14702">
    <property type="entry name" value="bZIP_plant_GBF1"/>
    <property type="match status" value="1"/>
</dbReference>
<dbReference type="PROSITE" id="PS00036">
    <property type="entry name" value="BZIP_BASIC"/>
    <property type="match status" value="1"/>
</dbReference>
<accession>A0A0E0DZX6</accession>
<dbReference type="PROSITE" id="PS50217">
    <property type="entry name" value="BZIP"/>
    <property type="match status" value="1"/>
</dbReference>
<feature type="compositionally biased region" description="Basic and acidic residues" evidence="7">
    <location>
        <begin position="293"/>
        <end position="321"/>
    </location>
</feature>
<protein>
    <recommendedName>
        <fullName evidence="8">BZIP domain-containing protein</fullName>
    </recommendedName>
</protein>
<evidence type="ECO:0000313" key="10">
    <source>
        <dbReference type="Proteomes" id="UP000008021"/>
    </source>
</evidence>
<dbReference type="SMART" id="SM00338">
    <property type="entry name" value="BRLZ"/>
    <property type="match status" value="1"/>
</dbReference>
<dbReference type="PANTHER" id="PTHR45967">
    <property type="entry name" value="G-BOX-BINDING FACTOR 3-RELATED"/>
    <property type="match status" value="1"/>
</dbReference>
<dbReference type="Proteomes" id="UP000008021">
    <property type="component" value="Chromosome 6"/>
</dbReference>
<reference evidence="9" key="1">
    <citation type="submission" date="2015-04" db="UniProtKB">
        <authorList>
            <consortium name="EnsemblPlants"/>
        </authorList>
    </citation>
    <scope>IDENTIFICATION</scope>
</reference>
<evidence type="ECO:0000256" key="6">
    <source>
        <dbReference type="ARBA" id="ARBA00023242"/>
    </source>
</evidence>
<feature type="compositionally biased region" description="Basic and acidic residues" evidence="7">
    <location>
        <begin position="117"/>
        <end position="132"/>
    </location>
</feature>
<feature type="domain" description="BZIP" evidence="8">
    <location>
        <begin position="306"/>
        <end position="369"/>
    </location>
</feature>
<dbReference type="InterPro" id="IPR004827">
    <property type="entry name" value="bZIP"/>
</dbReference>
<evidence type="ECO:0000256" key="7">
    <source>
        <dbReference type="SAM" id="MobiDB-lite"/>
    </source>
</evidence>
<dbReference type="eggNOG" id="ENOG502QVYY">
    <property type="taxonomic scope" value="Eukaryota"/>
</dbReference>
<dbReference type="GO" id="GO:0003700">
    <property type="term" value="F:DNA-binding transcription factor activity"/>
    <property type="evidence" value="ECO:0007669"/>
    <property type="project" value="InterPro"/>
</dbReference>
<evidence type="ECO:0000256" key="3">
    <source>
        <dbReference type="ARBA" id="ARBA00023015"/>
    </source>
</evidence>
<feature type="compositionally biased region" description="Basic and acidic residues" evidence="7">
    <location>
        <begin position="218"/>
        <end position="229"/>
    </location>
</feature>
<dbReference type="FunFam" id="1.20.5.170:FF:000020">
    <property type="entry name" value="BZIP transcription factor"/>
    <property type="match status" value="1"/>
</dbReference>
<organism evidence="9">
    <name type="scientific">Oryza meridionalis</name>
    <dbReference type="NCBI Taxonomy" id="40149"/>
    <lineage>
        <taxon>Eukaryota</taxon>
        <taxon>Viridiplantae</taxon>
        <taxon>Streptophyta</taxon>
        <taxon>Embryophyta</taxon>
        <taxon>Tracheophyta</taxon>
        <taxon>Spermatophyta</taxon>
        <taxon>Magnoliopsida</taxon>
        <taxon>Liliopsida</taxon>
        <taxon>Poales</taxon>
        <taxon>Poaceae</taxon>
        <taxon>BOP clade</taxon>
        <taxon>Oryzoideae</taxon>
        <taxon>Oryzeae</taxon>
        <taxon>Oryzinae</taxon>
        <taxon>Oryza</taxon>
    </lineage>
</organism>
<keyword evidence="4" id="KW-0238">DNA-binding</keyword>
<dbReference type="Gramene" id="OMERI06G11100.1">
    <property type="protein sequence ID" value="OMERI06G11100.1"/>
    <property type="gene ID" value="OMERI06G11100"/>
</dbReference>
<feature type="region of interest" description="Disordered" evidence="7">
    <location>
        <begin position="1"/>
        <end position="31"/>
    </location>
</feature>
<dbReference type="Pfam" id="PF00170">
    <property type="entry name" value="bZIP_1"/>
    <property type="match status" value="1"/>
</dbReference>
<dbReference type="EnsemblPlants" id="OMERI06G11100.1">
    <property type="protein sequence ID" value="OMERI06G11100.1"/>
    <property type="gene ID" value="OMERI06G11100"/>
</dbReference>
<sequence>MAFTSATDARVSTKPAVSDTSPHAPTDRWARREATRLAHRACATYTDTWTPHRAPVHVSSPLARARCVGAVHPKPTRRHATTHPPLSSRCSASAAAGSLASPTPLSPARHGILGRLPSDDERRQDGDRDTRDPAASSAVAAAQTHAEWAASMQAYYAAAAAAAGGHPYAWPPPQSVPPMAGCAVPSAAAGEGKSKRKTSGGPSGEDSSGSGDGGSEDSSERRDDADEKGWSPAKWRKLGHPDIEGETSQAAAMSEQHPVKAAPNLNIGMDIWSNSTMAAMPSGQAEVNAGTSLRRDKVLSQMDERELKRERRKQSNRESARRSRLRKQQECEELSQKVTELTAVNSTLRTELDKLKKDCEDMEAENSQLMDEMAQSEGSSVITTLSIKIDTSKDRHGSSSQLNKRTNDDSKG</sequence>
<dbReference type="InterPro" id="IPR045314">
    <property type="entry name" value="bZIP_plant_GBF1"/>
</dbReference>
<feature type="region of interest" description="Disordered" evidence="7">
    <location>
        <begin position="282"/>
        <end position="337"/>
    </location>
</feature>
<evidence type="ECO:0000256" key="1">
    <source>
        <dbReference type="ARBA" id="ARBA00004123"/>
    </source>
</evidence>
<evidence type="ECO:0000256" key="2">
    <source>
        <dbReference type="ARBA" id="ARBA00007163"/>
    </source>
</evidence>
<reference evidence="9" key="2">
    <citation type="submission" date="2018-05" db="EMBL/GenBank/DDBJ databases">
        <title>OmerRS3 (Oryza meridionalis Reference Sequence Version 3).</title>
        <authorList>
            <person name="Zhang J."/>
            <person name="Kudrna D."/>
            <person name="Lee S."/>
            <person name="Talag J."/>
            <person name="Welchert J."/>
            <person name="Wing R.A."/>
        </authorList>
    </citation>
    <scope>NUCLEOTIDE SEQUENCE [LARGE SCALE GENOMIC DNA]</scope>
    <source>
        <strain evidence="9">cv. OR44</strain>
    </source>
</reference>
<dbReference type="GO" id="GO:0043565">
    <property type="term" value="F:sequence-specific DNA binding"/>
    <property type="evidence" value="ECO:0007669"/>
    <property type="project" value="InterPro"/>
</dbReference>
<dbReference type="PANTHER" id="PTHR45967:SF31">
    <property type="entry name" value="DNA-BINDING PROTEIN EMBP-1"/>
    <property type="match status" value="1"/>
</dbReference>
<dbReference type="STRING" id="40149.A0A0E0DZX6"/>
<feature type="region of interest" description="Disordered" evidence="7">
    <location>
        <begin position="71"/>
        <end position="140"/>
    </location>
</feature>
<proteinExistence type="inferred from homology"/>
<comment type="subcellular location">
    <subcellularLocation>
        <location evidence="1">Nucleus</location>
    </subcellularLocation>
</comment>
<comment type="similarity">
    <text evidence="2">Belongs to the bZIP family.</text>
</comment>
<feature type="compositionally biased region" description="Low complexity" evidence="7">
    <location>
        <begin position="84"/>
        <end position="108"/>
    </location>
</feature>
<dbReference type="InterPro" id="IPR044827">
    <property type="entry name" value="GBF-like"/>
</dbReference>
<dbReference type="SUPFAM" id="SSF57959">
    <property type="entry name" value="Leucine zipper domain"/>
    <property type="match status" value="1"/>
</dbReference>
<feature type="compositionally biased region" description="Polar residues" evidence="7">
    <location>
        <begin position="376"/>
        <end position="386"/>
    </location>
</feature>
<keyword evidence="3" id="KW-0805">Transcription regulation</keyword>
<evidence type="ECO:0000313" key="9">
    <source>
        <dbReference type="EnsemblPlants" id="OMERI06G11100.1"/>
    </source>
</evidence>
<dbReference type="AlphaFoldDB" id="A0A0E0DZX6"/>
<feature type="region of interest" description="Disordered" evidence="7">
    <location>
        <begin position="370"/>
        <end position="412"/>
    </location>
</feature>
<feature type="region of interest" description="Disordered" evidence="7">
    <location>
        <begin position="181"/>
        <end position="261"/>
    </location>
</feature>
<dbReference type="GO" id="GO:0005634">
    <property type="term" value="C:nucleus"/>
    <property type="evidence" value="ECO:0007669"/>
    <property type="project" value="UniProtKB-SubCell"/>
</dbReference>
<evidence type="ECO:0000256" key="4">
    <source>
        <dbReference type="ARBA" id="ARBA00023125"/>
    </source>
</evidence>
<name>A0A0E0DZX6_9ORYZ</name>
<evidence type="ECO:0000259" key="8">
    <source>
        <dbReference type="PROSITE" id="PS50217"/>
    </source>
</evidence>
<keyword evidence="5" id="KW-0804">Transcription</keyword>
<keyword evidence="10" id="KW-1185">Reference proteome</keyword>